<dbReference type="Proteomes" id="UP001431963">
    <property type="component" value="Unassembled WGS sequence"/>
</dbReference>
<dbReference type="RefSeq" id="WP_335419151.1">
    <property type="nucleotide sequence ID" value="NZ_JBALHR010000001.1"/>
</dbReference>
<dbReference type="Pfam" id="PF13468">
    <property type="entry name" value="Glyoxalase_3"/>
    <property type="match status" value="1"/>
</dbReference>
<gene>
    <name evidence="2" type="ORF">V6590_02760</name>
</gene>
<dbReference type="Gene3D" id="3.10.180.10">
    <property type="entry name" value="2,3-Dihydroxybiphenyl 1,2-Dioxygenase, domain 1"/>
    <property type="match status" value="1"/>
</dbReference>
<reference evidence="2" key="1">
    <citation type="submission" date="2024-02" db="EMBL/GenBank/DDBJ databases">
        <title>Genome sequences of strain Gemmobacter sp. JM10B15.</title>
        <authorList>
            <person name="Zhang M."/>
        </authorList>
    </citation>
    <scope>NUCLEOTIDE SEQUENCE</scope>
    <source>
        <strain evidence="2">JM10B15</strain>
    </source>
</reference>
<proteinExistence type="predicted"/>
<evidence type="ECO:0000259" key="1">
    <source>
        <dbReference type="Pfam" id="PF13468"/>
    </source>
</evidence>
<protein>
    <submittedName>
        <fullName evidence="2">VOC family protein</fullName>
    </submittedName>
</protein>
<comment type="caution">
    <text evidence="2">The sequence shown here is derived from an EMBL/GenBank/DDBJ whole genome shotgun (WGS) entry which is preliminary data.</text>
</comment>
<organism evidence="2 3">
    <name type="scientific">Gemmobacter denitrificans</name>
    <dbReference type="NCBI Taxonomy" id="3123040"/>
    <lineage>
        <taxon>Bacteria</taxon>
        <taxon>Pseudomonadati</taxon>
        <taxon>Pseudomonadota</taxon>
        <taxon>Alphaproteobacteria</taxon>
        <taxon>Rhodobacterales</taxon>
        <taxon>Paracoccaceae</taxon>
        <taxon>Gemmobacter</taxon>
    </lineage>
</organism>
<accession>A0ABU8BQS4</accession>
<evidence type="ECO:0000313" key="3">
    <source>
        <dbReference type="Proteomes" id="UP001431963"/>
    </source>
</evidence>
<feature type="domain" description="Glyoxalase-like" evidence="1">
    <location>
        <begin position="4"/>
        <end position="172"/>
    </location>
</feature>
<sequence>MLVFDHLALAAESLAEGVAHVEAALGVSLAGGGDHAVMGTHNRLLGLGDLYFEVIAINPAAPAPAHPRWFDLDRFSGRPRLTNWICRCADLEAEITPSPAGIGQPLAFARGDFRWRMAVPDNGVLPFDNAFPALIEWQGAAHPAQHLPECGVRLSVLEIAHPEAAALRMALQGRLSDPRVVVTEGAPAFQARFETPGGMRWLI</sequence>
<keyword evidence="3" id="KW-1185">Reference proteome</keyword>
<name>A0ABU8BQS4_9RHOB</name>
<dbReference type="EMBL" id="JBALHR010000001">
    <property type="protein sequence ID" value="MEH7827060.1"/>
    <property type="molecule type" value="Genomic_DNA"/>
</dbReference>
<dbReference type="InterPro" id="IPR025870">
    <property type="entry name" value="Glyoxalase-like_dom"/>
</dbReference>
<dbReference type="InterPro" id="IPR029068">
    <property type="entry name" value="Glyas_Bleomycin-R_OHBP_Dase"/>
</dbReference>
<evidence type="ECO:0000313" key="2">
    <source>
        <dbReference type="EMBL" id="MEH7827060.1"/>
    </source>
</evidence>